<feature type="domain" description="C2H2-type" evidence="9">
    <location>
        <begin position="18"/>
        <end position="47"/>
    </location>
</feature>
<keyword evidence="5" id="KW-0805">Transcription regulation</keyword>
<dbReference type="PROSITE" id="PS50157">
    <property type="entry name" value="ZINC_FINGER_C2H2_2"/>
    <property type="match status" value="6"/>
</dbReference>
<dbReference type="EMBL" id="JANEYG010000018">
    <property type="protein sequence ID" value="KAJ8919448.1"/>
    <property type="molecule type" value="Genomic_DNA"/>
</dbReference>
<dbReference type="PROSITE" id="PS00028">
    <property type="entry name" value="ZINC_FINGER_C2H2_1"/>
    <property type="match status" value="7"/>
</dbReference>
<keyword evidence="4" id="KW-0862">Zinc</keyword>
<dbReference type="GO" id="GO:0006357">
    <property type="term" value="P:regulation of transcription by RNA polymerase II"/>
    <property type="evidence" value="ECO:0007669"/>
    <property type="project" value="TreeGrafter"/>
</dbReference>
<evidence type="ECO:0000256" key="2">
    <source>
        <dbReference type="ARBA" id="ARBA00022723"/>
    </source>
</evidence>
<dbReference type="PANTHER" id="PTHR46179:SF13">
    <property type="entry name" value="C2H2-TYPE DOMAIN-CONTAINING PROTEIN"/>
    <property type="match status" value="1"/>
</dbReference>
<dbReference type="SUPFAM" id="SSF57667">
    <property type="entry name" value="beta-beta-alpha zinc fingers"/>
    <property type="match status" value="3"/>
</dbReference>
<protein>
    <recommendedName>
        <fullName evidence="9">C2H2-type domain-containing protein</fullName>
    </recommendedName>
</protein>
<evidence type="ECO:0000256" key="4">
    <source>
        <dbReference type="ARBA" id="ARBA00022833"/>
    </source>
</evidence>
<evidence type="ECO:0000313" key="10">
    <source>
        <dbReference type="EMBL" id="KAJ8919448.1"/>
    </source>
</evidence>
<feature type="domain" description="C2H2-type" evidence="9">
    <location>
        <begin position="110"/>
        <end position="137"/>
    </location>
</feature>
<sequence length="428" mass="49416">MMDTNDTIIDSSATNKKHKCPEEGCDVSFSRPFKLEIHRRKHSGERPFLCDVEGCTKAFTKKNHLQRHKCFVHEKSQEVCCTVSGCGLVYNNKYSLRKHISQHHAAGGMYKCAHCLQEFKKKRQLKRHLYSHAGPDILKCSLCNVSFDSLHRYNRHKSNHKTYTCDCGTVFERWTQFCEHRRNSCNYKTDHKCVICNKIFTTKSNLKDHSLLHLDESQRDMYRCPYMDCKRNYKYKKNLNSHIKLAHENNEPKYKCTEEGCNSLFRFKSNLNNHVLCIHKSLPKERRDRKPRKDKGNRKKCMASIMSGVPLPVKEHLTIIEGSISTINIAVGTSPKEVLQEETVVRDGIDENKLDKITLPATSKESNNPIVNENSSPFDIEYLMSIEEKLKQKFVTSLTNFKTGVHNSAKKLGNLDSLISKEKPVSLS</sequence>
<comment type="subcellular location">
    <subcellularLocation>
        <location evidence="1">Nucleus</location>
    </subcellularLocation>
</comment>
<feature type="domain" description="C2H2-type" evidence="9">
    <location>
        <begin position="48"/>
        <end position="78"/>
    </location>
</feature>
<comment type="caution">
    <text evidence="10">The sequence shown here is derived from an EMBL/GenBank/DDBJ whole genome shotgun (WGS) entry which is preliminary data.</text>
</comment>
<keyword evidence="2" id="KW-0479">Metal-binding</keyword>
<dbReference type="Pfam" id="PF00096">
    <property type="entry name" value="zf-C2H2"/>
    <property type="match status" value="3"/>
</dbReference>
<reference evidence="10 11" key="1">
    <citation type="journal article" date="2023" name="Insect Mol. Biol.">
        <title>Genome sequencing provides insights into the evolution of gene families encoding plant cell wall-degrading enzymes in longhorned beetles.</title>
        <authorList>
            <person name="Shin N.R."/>
            <person name="Okamura Y."/>
            <person name="Kirsch R."/>
            <person name="Pauchet Y."/>
        </authorList>
    </citation>
    <scope>NUCLEOTIDE SEQUENCE [LARGE SCALE GENOMIC DNA]</scope>
    <source>
        <strain evidence="10">EAD_L_NR</strain>
    </source>
</reference>
<accession>A0AAV8VYR4</accession>
<keyword evidence="3 8" id="KW-0863">Zinc-finger</keyword>
<evidence type="ECO:0000256" key="8">
    <source>
        <dbReference type="PROSITE-ProRule" id="PRU00042"/>
    </source>
</evidence>
<dbReference type="GO" id="GO:0008270">
    <property type="term" value="F:zinc ion binding"/>
    <property type="evidence" value="ECO:0007669"/>
    <property type="project" value="UniProtKB-KW"/>
</dbReference>
<evidence type="ECO:0000256" key="1">
    <source>
        <dbReference type="ARBA" id="ARBA00004123"/>
    </source>
</evidence>
<feature type="domain" description="C2H2-type" evidence="9">
    <location>
        <begin position="222"/>
        <end position="252"/>
    </location>
</feature>
<gene>
    <name evidence="10" type="ORF">NQ315_016548</name>
</gene>
<evidence type="ECO:0000256" key="3">
    <source>
        <dbReference type="ARBA" id="ARBA00022771"/>
    </source>
</evidence>
<dbReference type="GO" id="GO:0005634">
    <property type="term" value="C:nucleus"/>
    <property type="evidence" value="ECO:0007669"/>
    <property type="project" value="UniProtKB-SubCell"/>
</dbReference>
<dbReference type="InterPro" id="IPR036236">
    <property type="entry name" value="Znf_C2H2_sf"/>
</dbReference>
<feature type="domain" description="C2H2-type" evidence="9">
    <location>
        <begin position="254"/>
        <end position="284"/>
    </location>
</feature>
<evidence type="ECO:0000256" key="7">
    <source>
        <dbReference type="ARBA" id="ARBA00023242"/>
    </source>
</evidence>
<dbReference type="SMART" id="SM00355">
    <property type="entry name" value="ZnF_C2H2"/>
    <property type="match status" value="8"/>
</dbReference>
<organism evidence="10 11">
    <name type="scientific">Exocentrus adspersus</name>
    <dbReference type="NCBI Taxonomy" id="1586481"/>
    <lineage>
        <taxon>Eukaryota</taxon>
        <taxon>Metazoa</taxon>
        <taxon>Ecdysozoa</taxon>
        <taxon>Arthropoda</taxon>
        <taxon>Hexapoda</taxon>
        <taxon>Insecta</taxon>
        <taxon>Pterygota</taxon>
        <taxon>Neoptera</taxon>
        <taxon>Endopterygota</taxon>
        <taxon>Coleoptera</taxon>
        <taxon>Polyphaga</taxon>
        <taxon>Cucujiformia</taxon>
        <taxon>Chrysomeloidea</taxon>
        <taxon>Cerambycidae</taxon>
        <taxon>Lamiinae</taxon>
        <taxon>Acanthocinini</taxon>
        <taxon>Exocentrus</taxon>
    </lineage>
</organism>
<dbReference type="Gene3D" id="3.30.160.60">
    <property type="entry name" value="Classic Zinc Finger"/>
    <property type="match status" value="5"/>
</dbReference>
<dbReference type="InterPro" id="IPR013087">
    <property type="entry name" value="Znf_C2H2_type"/>
</dbReference>
<feature type="domain" description="C2H2-type" evidence="9">
    <location>
        <begin position="191"/>
        <end position="218"/>
    </location>
</feature>
<keyword evidence="7" id="KW-0539">Nucleus</keyword>
<evidence type="ECO:0000259" key="9">
    <source>
        <dbReference type="PROSITE" id="PS50157"/>
    </source>
</evidence>
<dbReference type="InterPro" id="IPR051061">
    <property type="entry name" value="Zinc_finger_trans_reg"/>
</dbReference>
<dbReference type="PANTHER" id="PTHR46179">
    <property type="entry name" value="ZINC FINGER PROTEIN"/>
    <property type="match status" value="1"/>
</dbReference>
<dbReference type="Proteomes" id="UP001159042">
    <property type="component" value="Unassembled WGS sequence"/>
</dbReference>
<keyword evidence="11" id="KW-1185">Reference proteome</keyword>
<evidence type="ECO:0000256" key="5">
    <source>
        <dbReference type="ARBA" id="ARBA00023015"/>
    </source>
</evidence>
<proteinExistence type="predicted"/>
<evidence type="ECO:0000256" key="6">
    <source>
        <dbReference type="ARBA" id="ARBA00023163"/>
    </source>
</evidence>
<keyword evidence="6" id="KW-0804">Transcription</keyword>
<dbReference type="AlphaFoldDB" id="A0AAV8VYR4"/>
<evidence type="ECO:0000313" key="11">
    <source>
        <dbReference type="Proteomes" id="UP001159042"/>
    </source>
</evidence>
<name>A0AAV8VYR4_9CUCU</name>